<dbReference type="GO" id="GO:1904669">
    <property type="term" value="P:ATP export"/>
    <property type="evidence" value="ECO:0007669"/>
    <property type="project" value="UniProtKB-ARBA"/>
</dbReference>
<dbReference type="EMBL" id="OW240913">
    <property type="protein sequence ID" value="CAH2252104.1"/>
    <property type="molecule type" value="Genomic_DNA"/>
</dbReference>
<dbReference type="Proteomes" id="UP001295444">
    <property type="component" value="Chromosome 02"/>
</dbReference>
<keyword evidence="3" id="KW-0813">Transport</keyword>
<keyword evidence="11" id="KW-1185">Reference proteome</keyword>
<evidence type="ECO:0000256" key="7">
    <source>
        <dbReference type="ARBA" id="ARBA00023136"/>
    </source>
</evidence>
<comment type="subcellular location">
    <subcellularLocation>
        <location evidence="1">Membrane</location>
        <topology evidence="1">Multi-pass membrane protein</topology>
    </subcellularLocation>
</comment>
<accession>A0AAD1RHP8</accession>
<proteinExistence type="inferred from homology"/>
<comment type="similarity">
    <text evidence="2">Belongs to the CALHM family.</text>
</comment>
<feature type="transmembrane region" description="Helical" evidence="9">
    <location>
        <begin position="48"/>
        <end position="69"/>
    </location>
</feature>
<feature type="transmembrane region" description="Helical" evidence="9">
    <location>
        <begin position="100"/>
        <end position="120"/>
    </location>
</feature>
<dbReference type="InterPro" id="IPR029569">
    <property type="entry name" value="CALHM"/>
</dbReference>
<evidence type="ECO:0000256" key="6">
    <source>
        <dbReference type="ARBA" id="ARBA00023065"/>
    </source>
</evidence>
<name>A0AAD1RHP8_PELCU</name>
<dbReference type="GO" id="GO:0005261">
    <property type="term" value="F:monoatomic cation channel activity"/>
    <property type="evidence" value="ECO:0007669"/>
    <property type="project" value="TreeGrafter"/>
</dbReference>
<protein>
    <submittedName>
        <fullName evidence="10">Calcium homeostasis modulator 6</fullName>
    </submittedName>
</protein>
<gene>
    <name evidence="10" type="ORF">PECUL_23A055565</name>
</gene>
<keyword evidence="6" id="KW-0406">Ion transport</keyword>
<sequence length="312" mass="35707">MDYFKFILKQGRKYQTVLGYSSLSLLAAVSETSFSTIVYKCPCNSYNYMYGLVFLLVPALILFMLGYILSIHMWQQFTSCCNEEGHCCLNGKVKNYLWKFLKVTFASALAPLTWIALALLKGTFYECIVSGFHWDYLKQRFCENKTGCLKILPQLPCISSSSSSSTSLLSTLNLTKSNIENIQSNLRAESQIIGWTLIAAVLLLAVLSICASRCCSPVRYRQRKFWKSYIRHEQEMVDKKTNELAISFAERNVTSFFEQTQPDPFVMPTSREWQRISSSYNFKANPDYYSMIHKLIEGNTKTNGEKEASETV</sequence>
<evidence type="ECO:0000256" key="8">
    <source>
        <dbReference type="ARBA" id="ARBA00023303"/>
    </source>
</evidence>
<feature type="transmembrane region" description="Helical" evidence="9">
    <location>
        <begin position="192"/>
        <end position="215"/>
    </location>
</feature>
<evidence type="ECO:0000256" key="1">
    <source>
        <dbReference type="ARBA" id="ARBA00004141"/>
    </source>
</evidence>
<reference evidence="10" key="1">
    <citation type="submission" date="2022-03" db="EMBL/GenBank/DDBJ databases">
        <authorList>
            <person name="Alioto T."/>
            <person name="Alioto T."/>
            <person name="Gomez Garrido J."/>
        </authorList>
    </citation>
    <scope>NUCLEOTIDE SEQUENCE</scope>
</reference>
<keyword evidence="5 9" id="KW-1133">Transmembrane helix</keyword>
<keyword evidence="8" id="KW-0407">Ion channel</keyword>
<organism evidence="10 11">
    <name type="scientific">Pelobates cultripes</name>
    <name type="common">Western spadefoot toad</name>
    <dbReference type="NCBI Taxonomy" id="61616"/>
    <lineage>
        <taxon>Eukaryota</taxon>
        <taxon>Metazoa</taxon>
        <taxon>Chordata</taxon>
        <taxon>Craniata</taxon>
        <taxon>Vertebrata</taxon>
        <taxon>Euteleostomi</taxon>
        <taxon>Amphibia</taxon>
        <taxon>Batrachia</taxon>
        <taxon>Anura</taxon>
        <taxon>Pelobatoidea</taxon>
        <taxon>Pelobatidae</taxon>
        <taxon>Pelobates</taxon>
    </lineage>
</organism>
<dbReference type="Pfam" id="PF14798">
    <property type="entry name" value="Ca_hom_mod"/>
    <property type="match status" value="1"/>
</dbReference>
<evidence type="ECO:0000313" key="11">
    <source>
        <dbReference type="Proteomes" id="UP001295444"/>
    </source>
</evidence>
<evidence type="ECO:0000256" key="3">
    <source>
        <dbReference type="ARBA" id="ARBA00022448"/>
    </source>
</evidence>
<keyword evidence="7 9" id="KW-0472">Membrane</keyword>
<evidence type="ECO:0000256" key="2">
    <source>
        <dbReference type="ARBA" id="ARBA00008497"/>
    </source>
</evidence>
<dbReference type="PANTHER" id="PTHR32261:SF4">
    <property type="entry name" value="CALCIUM HOMEOSTASIS MODULATOR PROTEIN 6"/>
    <property type="match status" value="1"/>
</dbReference>
<keyword evidence="4 9" id="KW-0812">Transmembrane</keyword>
<dbReference type="AlphaFoldDB" id="A0AAD1RHP8"/>
<dbReference type="GO" id="GO:0005886">
    <property type="term" value="C:plasma membrane"/>
    <property type="evidence" value="ECO:0007669"/>
    <property type="project" value="TreeGrafter"/>
</dbReference>
<evidence type="ECO:0000256" key="5">
    <source>
        <dbReference type="ARBA" id="ARBA00022989"/>
    </source>
</evidence>
<evidence type="ECO:0000313" key="10">
    <source>
        <dbReference type="EMBL" id="CAH2252104.1"/>
    </source>
</evidence>
<evidence type="ECO:0000256" key="4">
    <source>
        <dbReference type="ARBA" id="ARBA00022692"/>
    </source>
</evidence>
<dbReference type="PANTHER" id="PTHR32261">
    <property type="entry name" value="CALCIUM HOMEOSTASIS MODULATOR PROTEIN"/>
    <property type="match status" value="1"/>
</dbReference>
<evidence type="ECO:0000256" key="9">
    <source>
        <dbReference type="SAM" id="Phobius"/>
    </source>
</evidence>